<dbReference type="GO" id="GO:0016020">
    <property type="term" value="C:membrane"/>
    <property type="evidence" value="ECO:0007669"/>
    <property type="project" value="UniProtKB-SubCell"/>
</dbReference>
<evidence type="ECO:0000256" key="15">
    <source>
        <dbReference type="ARBA" id="ARBA00043030"/>
    </source>
</evidence>
<comment type="similarity">
    <text evidence="5">Belongs to the inositol monophosphatase superfamily.</text>
</comment>
<keyword evidence="18" id="KW-1185">Reference proteome</keyword>
<dbReference type="Gene3D" id="3.40.190.80">
    <property type="match status" value="1"/>
</dbReference>
<protein>
    <recommendedName>
        <fullName evidence="6">inositol-phosphate phosphatase</fullName>
        <ecNumber evidence="6">3.1.3.25</ecNumber>
    </recommendedName>
    <alternativeName>
        <fullName evidence="15">3'(2'), 5'-bisphosphate nucleotidase 2</fullName>
    </alternativeName>
    <alternativeName>
        <fullName evidence="14">Inositol monophosphatase domain-containing protein 1</fullName>
    </alternativeName>
    <alternativeName>
        <fullName evidence="13">Myo-inositol monophosphatase A3</fullName>
    </alternativeName>
</protein>
<dbReference type="InterPro" id="IPR000760">
    <property type="entry name" value="Inositol_monophosphatase-like"/>
</dbReference>
<evidence type="ECO:0000256" key="2">
    <source>
        <dbReference type="ARBA" id="ARBA00001946"/>
    </source>
</evidence>
<evidence type="ECO:0000256" key="3">
    <source>
        <dbReference type="ARBA" id="ARBA00004167"/>
    </source>
</evidence>
<evidence type="ECO:0000256" key="1">
    <source>
        <dbReference type="ARBA" id="ARBA00001033"/>
    </source>
</evidence>
<dbReference type="GO" id="GO:0052834">
    <property type="term" value="F:inositol monophosphate phosphatase activity"/>
    <property type="evidence" value="ECO:0007669"/>
    <property type="project" value="UniProtKB-EC"/>
</dbReference>
<dbReference type="FunFam" id="3.40.190.80:FF:000007">
    <property type="entry name" value="Blast:Putative inositol monophosphatase 3"/>
    <property type="match status" value="1"/>
</dbReference>
<evidence type="ECO:0000313" key="18">
    <source>
        <dbReference type="Proteomes" id="UP001152803"/>
    </source>
</evidence>
<feature type="binding site" evidence="16">
    <location>
        <position position="159"/>
    </location>
    <ligand>
        <name>Mg(2+)</name>
        <dbReference type="ChEBI" id="CHEBI:18420"/>
        <label>1</label>
        <note>catalytic</note>
    </ligand>
</feature>
<keyword evidence="11" id="KW-1133">Transmembrane helix</keyword>
<dbReference type="EC" id="3.1.3.25" evidence="6"/>
<evidence type="ECO:0000256" key="13">
    <source>
        <dbReference type="ARBA" id="ARBA00042119"/>
    </source>
</evidence>
<keyword evidence="10 16" id="KW-0460">Magnesium</keyword>
<sequence>MAPMGIRLSPLGVVVFCLLGVGVIYHLYAGVISSRIAALRQHRTVDLRELLALSVEAALQGGREVRRVREENVFEKSKGKAKDGANERLTMANLCSHKKMYHLIKNTFPYLQVNAEQHSRVGAEETGAWNRVIPADLQPIGEGRAVAADDITVWIDPLDAAHEYSENLQKYVTTMVCVAVNGIPIIGVIHKPFTDYTAWALVGSGANVRARSSYSARSPRVIVSRSHEGRATRFIQTALGNHTQVHSAGGAGYKVLALLDPPVEQQERADVYLHITYIQKRDVCAGNAILRALGGHMTSLKGEQIDYSHSAGAANHGGVLASVGLDHLALLAKLQSADSRRER</sequence>
<evidence type="ECO:0000256" key="14">
    <source>
        <dbReference type="ARBA" id="ARBA00042166"/>
    </source>
</evidence>
<evidence type="ECO:0000256" key="8">
    <source>
        <dbReference type="ARBA" id="ARBA00022723"/>
    </source>
</evidence>
<evidence type="ECO:0000256" key="9">
    <source>
        <dbReference type="ARBA" id="ARBA00022801"/>
    </source>
</evidence>
<evidence type="ECO:0000313" key="17">
    <source>
        <dbReference type="EMBL" id="KAJ8268631.1"/>
    </source>
</evidence>
<dbReference type="PANTHER" id="PTHR43028:SF4">
    <property type="entry name" value="INOSITOL MONOPHOSPHATASE 3"/>
    <property type="match status" value="1"/>
</dbReference>
<keyword evidence="9" id="KW-0378">Hydrolase</keyword>
<dbReference type="GO" id="GO:0008254">
    <property type="term" value="F:3'-nucleotidase activity"/>
    <property type="evidence" value="ECO:0007669"/>
    <property type="project" value="TreeGrafter"/>
</dbReference>
<gene>
    <name evidence="17" type="ORF">COCON_G00138030</name>
</gene>
<accession>A0A9Q1HXU1</accession>
<dbReference type="AlphaFoldDB" id="A0A9Q1HXU1"/>
<reference evidence="17" key="1">
    <citation type="journal article" date="2023" name="Science">
        <title>Genome structures resolve the early diversification of teleost fishes.</title>
        <authorList>
            <person name="Parey E."/>
            <person name="Louis A."/>
            <person name="Montfort J."/>
            <person name="Bouchez O."/>
            <person name="Roques C."/>
            <person name="Iampietro C."/>
            <person name="Lluch J."/>
            <person name="Castinel A."/>
            <person name="Donnadieu C."/>
            <person name="Desvignes T."/>
            <person name="Floi Bucao C."/>
            <person name="Jouanno E."/>
            <person name="Wen M."/>
            <person name="Mejri S."/>
            <person name="Dirks R."/>
            <person name="Jansen H."/>
            <person name="Henkel C."/>
            <person name="Chen W.J."/>
            <person name="Zahm M."/>
            <person name="Cabau C."/>
            <person name="Klopp C."/>
            <person name="Thompson A.W."/>
            <person name="Robinson-Rechavi M."/>
            <person name="Braasch I."/>
            <person name="Lecointre G."/>
            <person name="Bobe J."/>
            <person name="Postlethwait J.H."/>
            <person name="Berthelot C."/>
            <person name="Roest Crollius H."/>
            <person name="Guiguen Y."/>
        </authorList>
    </citation>
    <scope>NUCLEOTIDE SEQUENCE</scope>
    <source>
        <strain evidence="17">Concon-B</strain>
    </source>
</reference>
<dbReference type="GO" id="GO:0005794">
    <property type="term" value="C:Golgi apparatus"/>
    <property type="evidence" value="ECO:0007669"/>
    <property type="project" value="UniProtKB-ARBA"/>
</dbReference>
<dbReference type="Gene3D" id="3.30.540.10">
    <property type="entry name" value="Fructose-1,6-Bisphosphatase, subunit A, domain 1"/>
    <property type="match status" value="1"/>
</dbReference>
<evidence type="ECO:0000256" key="16">
    <source>
        <dbReference type="PIRSR" id="PIRSR600760-2"/>
    </source>
</evidence>
<dbReference type="GO" id="GO:0046872">
    <property type="term" value="F:metal ion binding"/>
    <property type="evidence" value="ECO:0007669"/>
    <property type="project" value="UniProtKB-KW"/>
</dbReference>
<feature type="binding site" evidence="16">
    <location>
        <position position="116"/>
    </location>
    <ligand>
        <name>Mg(2+)</name>
        <dbReference type="ChEBI" id="CHEBI:18420"/>
        <label>1</label>
        <note>catalytic</note>
    </ligand>
</feature>
<organism evidence="17 18">
    <name type="scientific">Conger conger</name>
    <name type="common">Conger eel</name>
    <name type="synonym">Muraena conger</name>
    <dbReference type="NCBI Taxonomy" id="82655"/>
    <lineage>
        <taxon>Eukaryota</taxon>
        <taxon>Metazoa</taxon>
        <taxon>Chordata</taxon>
        <taxon>Craniata</taxon>
        <taxon>Vertebrata</taxon>
        <taxon>Euteleostomi</taxon>
        <taxon>Actinopterygii</taxon>
        <taxon>Neopterygii</taxon>
        <taxon>Teleostei</taxon>
        <taxon>Anguilliformes</taxon>
        <taxon>Congridae</taxon>
        <taxon>Conger</taxon>
    </lineage>
</organism>
<feature type="binding site" evidence="16">
    <location>
        <position position="156"/>
    </location>
    <ligand>
        <name>Mg(2+)</name>
        <dbReference type="ChEBI" id="CHEBI:18420"/>
        <label>1</label>
        <note>catalytic</note>
    </ligand>
</feature>
<keyword evidence="12" id="KW-0472">Membrane</keyword>
<evidence type="ECO:0000256" key="5">
    <source>
        <dbReference type="ARBA" id="ARBA00009759"/>
    </source>
</evidence>
<proteinExistence type="inferred from homology"/>
<dbReference type="Proteomes" id="UP001152803">
    <property type="component" value="Unassembled WGS sequence"/>
</dbReference>
<evidence type="ECO:0000256" key="11">
    <source>
        <dbReference type="ARBA" id="ARBA00022989"/>
    </source>
</evidence>
<dbReference type="PANTHER" id="PTHR43028">
    <property type="entry name" value="3'(2'),5'-BISPHOSPHATE NUCLEOTIDASE 1"/>
    <property type="match status" value="1"/>
</dbReference>
<comment type="subcellular location">
    <subcellularLocation>
        <location evidence="3">Membrane</location>
        <topology evidence="3">Single-pass membrane protein</topology>
    </subcellularLocation>
</comment>
<comment type="catalytic activity">
    <reaction evidence="1">
        <text>a myo-inositol phosphate + H2O = myo-inositol + phosphate</text>
        <dbReference type="Rhea" id="RHEA:24056"/>
        <dbReference type="ChEBI" id="CHEBI:15377"/>
        <dbReference type="ChEBI" id="CHEBI:17268"/>
        <dbReference type="ChEBI" id="CHEBI:43474"/>
        <dbReference type="ChEBI" id="CHEBI:84139"/>
        <dbReference type="EC" id="3.1.3.25"/>
    </reaction>
</comment>
<evidence type="ECO:0000256" key="6">
    <source>
        <dbReference type="ARBA" id="ARBA00013106"/>
    </source>
</evidence>
<comment type="cofactor">
    <cofactor evidence="2 16">
        <name>Mg(2+)</name>
        <dbReference type="ChEBI" id="CHEBI:18420"/>
    </cofactor>
</comment>
<dbReference type="FunFam" id="3.30.540.10:FF:000012">
    <property type="entry name" value="Blast:Putative inositol monophosphatase 3"/>
    <property type="match status" value="1"/>
</dbReference>
<dbReference type="OrthoDB" id="74460at2759"/>
<evidence type="ECO:0000256" key="12">
    <source>
        <dbReference type="ARBA" id="ARBA00023136"/>
    </source>
</evidence>
<dbReference type="EMBL" id="JAFJMO010000009">
    <property type="protein sequence ID" value="KAJ8268631.1"/>
    <property type="molecule type" value="Genomic_DNA"/>
</dbReference>
<evidence type="ECO:0000256" key="10">
    <source>
        <dbReference type="ARBA" id="ARBA00022842"/>
    </source>
</evidence>
<dbReference type="InterPro" id="IPR050725">
    <property type="entry name" value="CysQ/Inositol_MonoPase"/>
</dbReference>
<dbReference type="Pfam" id="PF00459">
    <property type="entry name" value="Inositol_P"/>
    <property type="match status" value="1"/>
</dbReference>
<evidence type="ECO:0000256" key="4">
    <source>
        <dbReference type="ARBA" id="ARBA00005152"/>
    </source>
</evidence>
<keyword evidence="8 16" id="KW-0479">Metal-binding</keyword>
<dbReference type="SUPFAM" id="SSF56655">
    <property type="entry name" value="Carbohydrate phosphatase"/>
    <property type="match status" value="1"/>
</dbReference>
<name>A0A9Q1HXU1_CONCO</name>
<keyword evidence="7" id="KW-0812">Transmembrane</keyword>
<comment type="caution">
    <text evidence="17">The sequence shown here is derived from an EMBL/GenBank/DDBJ whole genome shotgun (WGS) entry which is preliminary data.</text>
</comment>
<comment type="pathway">
    <text evidence="4">Polyol metabolism; myo-inositol biosynthesis; myo-inositol from D-glucose 6-phosphate: step 2/2.</text>
</comment>
<feature type="binding site" evidence="16">
    <location>
        <position position="158"/>
    </location>
    <ligand>
        <name>Mg(2+)</name>
        <dbReference type="ChEBI" id="CHEBI:18420"/>
        <label>1</label>
        <note>catalytic</note>
    </ligand>
</feature>
<evidence type="ECO:0000256" key="7">
    <source>
        <dbReference type="ARBA" id="ARBA00022692"/>
    </source>
</evidence>
<feature type="binding site" evidence="16">
    <location>
        <position position="282"/>
    </location>
    <ligand>
        <name>Mg(2+)</name>
        <dbReference type="ChEBI" id="CHEBI:18420"/>
        <label>1</label>
        <note>catalytic</note>
    </ligand>
</feature>